<keyword evidence="1 3" id="KW-0853">WD repeat</keyword>
<feature type="compositionally biased region" description="Basic residues" evidence="4">
    <location>
        <begin position="803"/>
        <end position="818"/>
    </location>
</feature>
<gene>
    <name evidence="6" type="ORF">PBRASI_LOCUS3450</name>
</gene>
<feature type="compositionally biased region" description="Acidic residues" evidence="4">
    <location>
        <begin position="821"/>
        <end position="830"/>
    </location>
</feature>
<dbReference type="InterPro" id="IPR057452">
    <property type="entry name" value="BRWD/PHIP_N"/>
</dbReference>
<feature type="repeat" description="WD" evidence="3">
    <location>
        <begin position="492"/>
        <end position="534"/>
    </location>
</feature>
<feature type="region of interest" description="Disordered" evidence="4">
    <location>
        <begin position="683"/>
        <end position="739"/>
    </location>
</feature>
<dbReference type="InterPro" id="IPR036322">
    <property type="entry name" value="WD40_repeat_dom_sf"/>
</dbReference>
<name>A0A9N9A5R0_9GLOM</name>
<dbReference type="PANTHER" id="PTHR16266:SF17">
    <property type="entry name" value="BRWD3"/>
    <property type="match status" value="1"/>
</dbReference>
<evidence type="ECO:0000256" key="2">
    <source>
        <dbReference type="ARBA" id="ARBA00022737"/>
    </source>
</evidence>
<feature type="domain" description="BRWD/PHIP N-terminal" evidence="5">
    <location>
        <begin position="23"/>
        <end position="95"/>
    </location>
</feature>
<accession>A0A9N9A5R0</accession>
<evidence type="ECO:0000256" key="4">
    <source>
        <dbReference type="SAM" id="MobiDB-lite"/>
    </source>
</evidence>
<proteinExistence type="predicted"/>
<evidence type="ECO:0000259" key="5">
    <source>
        <dbReference type="Pfam" id="PF25437"/>
    </source>
</evidence>
<feature type="region of interest" description="Disordered" evidence="4">
    <location>
        <begin position="751"/>
        <end position="874"/>
    </location>
</feature>
<dbReference type="PROSITE" id="PS50294">
    <property type="entry name" value="WD_REPEATS_REGION"/>
    <property type="match status" value="4"/>
</dbReference>
<evidence type="ECO:0000313" key="6">
    <source>
        <dbReference type="EMBL" id="CAG8517648.1"/>
    </source>
</evidence>
<dbReference type="InterPro" id="IPR019775">
    <property type="entry name" value="WD40_repeat_CS"/>
</dbReference>
<feature type="compositionally biased region" description="Acidic residues" evidence="4">
    <location>
        <begin position="692"/>
        <end position="701"/>
    </location>
</feature>
<protein>
    <submittedName>
        <fullName evidence="6">8530_t:CDS:1</fullName>
    </submittedName>
</protein>
<dbReference type="AlphaFoldDB" id="A0A9N9A5R0"/>
<dbReference type="OrthoDB" id="538223at2759"/>
<dbReference type="PROSITE" id="PS00678">
    <property type="entry name" value="WD_REPEATS_1"/>
    <property type="match status" value="2"/>
</dbReference>
<sequence>MSLITRKDSKGDTDSPRFSLAAQRETNYLVGRFLASNPAFQKAYVAYREVLDKQPDLLPTRRDYTGQVHGQTYDEVTMRNPHLANDHLLTVLDDVRKASFERRLVRYSTLLATTSPAFAKLSSAGWTKTITKKNFLVARQLGMTIPSNATGFIYENFEEVLRLNGHRARAYCVIFDRIGRRVITGSDDCLIKIWCIRTGILIATLRGHLGEIVDIAINKKSTVLASSSDDKTIFIWDLKTYAPIRRIVLSDACTSVQFSPSPVASLRVLLATNNDGKTYLFGFDRENKKFQDSPLPVKPISTVGVNKIICAAFNATGSQFAIGGSDGLVRVFTFMGGRTFGVDTGENDEELEELIYLEDEAPSVRYRVGVEHGKLPPSPPTDNDSFPTYYDARTPVHIADLDGHTQKVVDVQYAHMDNRILSASPDGSAMIWEYDFSSNRWISLRLNVTKGDPKTQATAIAWSADDQHVVVASSIGHIMVFHSRTGQLRHTLEGHTADVYVAEMHPENPFIMLSAAYDGKAMIWDILGGKKLKAFANTNEQLDGRFSPDGRAFAVTDSTGICRLYELGMTKLHKKYDDRCERGQQFRYDYQDLLLEDGVVIDAGTSQPPHELPRGPVLDWGGVEYAQQKPESFGVDLPGVLPAQVSREDRIGRQMLKAELALFKSTGVALSIMSKQELYKRRRSLRVHQEQDSGEEVEEVDPMAIEEPIVPLPNSDEDPEYEPGFTTPNSTDTDGDGENVEVDTISLLGSEGSFIVSDDDSEYAPPARSRIRSSRSKRKKKGKGKAKNKSSKPNRVVETPKSAARRTTRNSNNKRKRVSIVDDDDDDYDDGAGPSRPTRSCRLRRKVNYADEDTDLDIPSPQKSESSFEPSSPKLVELTNARNSDDMFTLELSIIPPPEIVYANRPGEAGG</sequence>
<dbReference type="PANTHER" id="PTHR16266">
    <property type="entry name" value="WD REPEAT DOMAIN 9"/>
    <property type="match status" value="1"/>
</dbReference>
<dbReference type="GO" id="GO:0006357">
    <property type="term" value="P:regulation of transcription by RNA polymerase II"/>
    <property type="evidence" value="ECO:0007669"/>
    <property type="project" value="TreeGrafter"/>
</dbReference>
<evidence type="ECO:0000256" key="1">
    <source>
        <dbReference type="ARBA" id="ARBA00022574"/>
    </source>
</evidence>
<dbReference type="Proteomes" id="UP000789739">
    <property type="component" value="Unassembled WGS sequence"/>
</dbReference>
<dbReference type="GO" id="GO:0005634">
    <property type="term" value="C:nucleus"/>
    <property type="evidence" value="ECO:0007669"/>
    <property type="project" value="TreeGrafter"/>
</dbReference>
<organism evidence="6 7">
    <name type="scientific">Paraglomus brasilianum</name>
    <dbReference type="NCBI Taxonomy" id="144538"/>
    <lineage>
        <taxon>Eukaryota</taxon>
        <taxon>Fungi</taxon>
        <taxon>Fungi incertae sedis</taxon>
        <taxon>Mucoromycota</taxon>
        <taxon>Glomeromycotina</taxon>
        <taxon>Glomeromycetes</taxon>
        <taxon>Paraglomerales</taxon>
        <taxon>Paraglomeraceae</taxon>
        <taxon>Paraglomus</taxon>
    </lineage>
</organism>
<feature type="repeat" description="WD" evidence="3">
    <location>
        <begin position="163"/>
        <end position="204"/>
    </location>
</feature>
<comment type="caution">
    <text evidence="6">The sequence shown here is derived from an EMBL/GenBank/DDBJ whole genome shotgun (WGS) entry which is preliminary data.</text>
</comment>
<dbReference type="SMART" id="SM00320">
    <property type="entry name" value="WD40"/>
    <property type="match status" value="8"/>
</dbReference>
<keyword evidence="7" id="KW-1185">Reference proteome</keyword>
<dbReference type="SUPFAM" id="SSF50978">
    <property type="entry name" value="WD40 repeat-like"/>
    <property type="match status" value="1"/>
</dbReference>
<evidence type="ECO:0000313" key="7">
    <source>
        <dbReference type="Proteomes" id="UP000789739"/>
    </source>
</evidence>
<feature type="compositionally biased region" description="Basic residues" evidence="4">
    <location>
        <begin position="769"/>
        <end position="792"/>
    </location>
</feature>
<dbReference type="InterPro" id="IPR052060">
    <property type="entry name" value="Bromo_WD_repeat"/>
</dbReference>
<dbReference type="GO" id="GO:0007010">
    <property type="term" value="P:cytoskeleton organization"/>
    <property type="evidence" value="ECO:0007669"/>
    <property type="project" value="TreeGrafter"/>
</dbReference>
<dbReference type="Gene3D" id="2.130.10.10">
    <property type="entry name" value="YVTN repeat-like/Quinoprotein amine dehydrogenase"/>
    <property type="match status" value="2"/>
</dbReference>
<dbReference type="GO" id="GO:0008360">
    <property type="term" value="P:regulation of cell shape"/>
    <property type="evidence" value="ECO:0007669"/>
    <property type="project" value="TreeGrafter"/>
</dbReference>
<dbReference type="CDD" id="cd00200">
    <property type="entry name" value="WD40"/>
    <property type="match status" value="1"/>
</dbReference>
<dbReference type="Pfam" id="PF25437">
    <property type="entry name" value="BRWD1_N"/>
    <property type="match status" value="1"/>
</dbReference>
<feature type="repeat" description="WD" evidence="3">
    <location>
        <begin position="205"/>
        <end position="246"/>
    </location>
</feature>
<dbReference type="EMBL" id="CAJVPI010000312">
    <property type="protein sequence ID" value="CAG8517648.1"/>
    <property type="molecule type" value="Genomic_DNA"/>
</dbReference>
<dbReference type="PROSITE" id="PS50082">
    <property type="entry name" value="WD_REPEATS_2"/>
    <property type="match status" value="4"/>
</dbReference>
<feature type="compositionally biased region" description="Low complexity" evidence="4">
    <location>
        <begin position="859"/>
        <end position="874"/>
    </location>
</feature>
<reference evidence="6" key="1">
    <citation type="submission" date="2021-06" db="EMBL/GenBank/DDBJ databases">
        <authorList>
            <person name="Kallberg Y."/>
            <person name="Tangrot J."/>
            <person name="Rosling A."/>
        </authorList>
    </citation>
    <scope>NUCLEOTIDE SEQUENCE</scope>
    <source>
        <strain evidence="6">BR232B</strain>
    </source>
</reference>
<dbReference type="Pfam" id="PF00400">
    <property type="entry name" value="WD40"/>
    <property type="match status" value="4"/>
</dbReference>
<dbReference type="InterPro" id="IPR001680">
    <property type="entry name" value="WD40_rpt"/>
</dbReference>
<feature type="repeat" description="WD" evidence="3">
    <location>
        <begin position="401"/>
        <end position="433"/>
    </location>
</feature>
<keyword evidence="2" id="KW-0677">Repeat</keyword>
<dbReference type="InterPro" id="IPR015943">
    <property type="entry name" value="WD40/YVTN_repeat-like_dom_sf"/>
</dbReference>
<evidence type="ECO:0000256" key="3">
    <source>
        <dbReference type="PROSITE-ProRule" id="PRU00221"/>
    </source>
</evidence>